<feature type="domain" description="Tetrahydrofolate dehydrogenase/cyclohydrolase NAD(P)-binding" evidence="10">
    <location>
        <begin position="130"/>
        <end position="255"/>
    </location>
</feature>
<keyword evidence="7" id="KW-0028">Amino-acid biosynthesis</keyword>
<accession>A0A1F4YH66</accession>
<proteinExistence type="predicted"/>
<evidence type="ECO:0000259" key="10">
    <source>
        <dbReference type="Pfam" id="PF02882"/>
    </source>
</evidence>
<dbReference type="GO" id="GO:0005829">
    <property type="term" value="C:cytosol"/>
    <property type="evidence" value="ECO:0007669"/>
    <property type="project" value="TreeGrafter"/>
</dbReference>
<keyword evidence="5" id="KW-0521">NADP</keyword>
<dbReference type="InterPro" id="IPR020631">
    <property type="entry name" value="THF_DH/CycHdrlase_NAD-bd_dom"/>
</dbReference>
<evidence type="ECO:0000256" key="8">
    <source>
        <dbReference type="ARBA" id="ARBA00023268"/>
    </source>
</evidence>
<keyword evidence="7" id="KW-0486">Methionine biosynthesis</keyword>
<evidence type="ECO:0000256" key="6">
    <source>
        <dbReference type="ARBA" id="ARBA00023002"/>
    </source>
</evidence>
<evidence type="ECO:0008006" key="13">
    <source>
        <dbReference type="Google" id="ProtNLM"/>
    </source>
</evidence>
<dbReference type="Gene3D" id="3.40.50.720">
    <property type="entry name" value="NAD(P)-binding Rossmann-like Domain"/>
    <property type="match status" value="1"/>
</dbReference>
<dbReference type="Pfam" id="PF02882">
    <property type="entry name" value="THF_DHG_CYH_C"/>
    <property type="match status" value="1"/>
</dbReference>
<feature type="domain" description="Tetrahydrofolate dehydrogenase/cyclohydrolase catalytic" evidence="9">
    <location>
        <begin position="3"/>
        <end position="121"/>
    </location>
</feature>
<keyword evidence="6" id="KW-0560">Oxidoreductase</keyword>
<comment type="caution">
    <text evidence="11">The sequence shown here is derived from an EMBL/GenBank/DDBJ whole genome shotgun (WGS) entry which is preliminary data.</text>
</comment>
<dbReference type="PANTHER" id="PTHR48099">
    <property type="entry name" value="C-1-TETRAHYDROFOLATE SYNTHASE, CYTOPLASMIC-RELATED"/>
    <property type="match status" value="1"/>
</dbReference>
<dbReference type="InterPro" id="IPR036291">
    <property type="entry name" value="NAD(P)-bd_dom_sf"/>
</dbReference>
<dbReference type="InterPro" id="IPR046346">
    <property type="entry name" value="Aminoacid_DH-like_N_sf"/>
</dbReference>
<dbReference type="InterPro" id="IPR020630">
    <property type="entry name" value="THF_DH/CycHdrlase_cat_dom"/>
</dbReference>
<dbReference type="PRINTS" id="PR00085">
    <property type="entry name" value="THFDHDRGNASE"/>
</dbReference>
<evidence type="ECO:0000259" key="9">
    <source>
        <dbReference type="Pfam" id="PF00763"/>
    </source>
</evidence>
<sequence length="264" mass="28630">MVISGKKLAWEIEEKLRSQVQAATEKLGRRPKLVTIVDPGNLASMTYTNLKAKMAERLGVEFLIYNPSAGRAGFQFTNNSQIIKFINDLNADASVDGIMVQVPYLNSNFLINLINSKKDVDGLREDSPFTPAVVRAVLTILNSQTPNPSNIMIVGSRGFVGRKLLKNLPGAVGMDREDFNPEKLKIADVIISCTGQAGLIKPEMVKEGVFAIDVGYPKGDFDSEVEKKAAFFTPVPGGVGPVTVVMLFVNLLYAVDLGLELGGK</sequence>
<evidence type="ECO:0000256" key="3">
    <source>
        <dbReference type="ARBA" id="ARBA00022755"/>
    </source>
</evidence>
<organism evidence="11 12">
    <name type="scientific">Candidatus Amesbacteria bacterium RIFCSPHIGHO2_01_FULL_48_32b</name>
    <dbReference type="NCBI Taxonomy" id="1797253"/>
    <lineage>
        <taxon>Bacteria</taxon>
        <taxon>Candidatus Amesiibacteriota</taxon>
    </lineage>
</organism>
<gene>
    <name evidence="11" type="ORF">A2876_04960</name>
</gene>
<dbReference type="AlphaFoldDB" id="A0A1F4YH66"/>
<dbReference type="GO" id="GO:0009086">
    <property type="term" value="P:methionine biosynthetic process"/>
    <property type="evidence" value="ECO:0007669"/>
    <property type="project" value="UniProtKB-KW"/>
</dbReference>
<keyword evidence="2" id="KW-0554">One-carbon metabolism</keyword>
<dbReference type="GO" id="GO:0004488">
    <property type="term" value="F:methylenetetrahydrofolate dehydrogenase (NADP+) activity"/>
    <property type="evidence" value="ECO:0007669"/>
    <property type="project" value="InterPro"/>
</dbReference>
<comment type="pathway">
    <text evidence="1">One-carbon metabolism; tetrahydrofolate interconversion.</text>
</comment>
<name>A0A1F4YH66_9BACT</name>
<evidence type="ECO:0000313" key="12">
    <source>
        <dbReference type="Proteomes" id="UP000178176"/>
    </source>
</evidence>
<dbReference type="Gene3D" id="3.40.50.10860">
    <property type="entry name" value="Leucine Dehydrogenase, chain A, domain 1"/>
    <property type="match status" value="1"/>
</dbReference>
<keyword evidence="4" id="KW-0378">Hydrolase</keyword>
<evidence type="ECO:0000256" key="1">
    <source>
        <dbReference type="ARBA" id="ARBA00004777"/>
    </source>
</evidence>
<protein>
    <recommendedName>
        <fullName evidence="13">Methenyltetrahydrofolate cyclohydrolase</fullName>
    </recommendedName>
</protein>
<keyword evidence="8" id="KW-0511">Multifunctional enzyme</keyword>
<evidence type="ECO:0000256" key="7">
    <source>
        <dbReference type="ARBA" id="ARBA00023167"/>
    </source>
</evidence>
<evidence type="ECO:0000256" key="5">
    <source>
        <dbReference type="ARBA" id="ARBA00022857"/>
    </source>
</evidence>
<dbReference type="Proteomes" id="UP000178176">
    <property type="component" value="Unassembled WGS sequence"/>
</dbReference>
<dbReference type="SUPFAM" id="SSF51735">
    <property type="entry name" value="NAD(P)-binding Rossmann-fold domains"/>
    <property type="match status" value="1"/>
</dbReference>
<dbReference type="SUPFAM" id="SSF53223">
    <property type="entry name" value="Aminoacid dehydrogenase-like, N-terminal domain"/>
    <property type="match status" value="1"/>
</dbReference>
<dbReference type="GO" id="GO:0035999">
    <property type="term" value="P:tetrahydrofolate interconversion"/>
    <property type="evidence" value="ECO:0007669"/>
    <property type="project" value="TreeGrafter"/>
</dbReference>
<dbReference type="InterPro" id="IPR000672">
    <property type="entry name" value="THF_DH/CycHdrlase"/>
</dbReference>
<dbReference type="GO" id="GO:0006164">
    <property type="term" value="P:purine nucleotide biosynthetic process"/>
    <property type="evidence" value="ECO:0007669"/>
    <property type="project" value="UniProtKB-KW"/>
</dbReference>
<dbReference type="Pfam" id="PF00763">
    <property type="entry name" value="THF_DHG_CYH"/>
    <property type="match status" value="1"/>
</dbReference>
<dbReference type="EMBL" id="MEXH01000001">
    <property type="protein sequence ID" value="OGC93224.1"/>
    <property type="molecule type" value="Genomic_DNA"/>
</dbReference>
<evidence type="ECO:0000256" key="4">
    <source>
        <dbReference type="ARBA" id="ARBA00022801"/>
    </source>
</evidence>
<evidence type="ECO:0000256" key="2">
    <source>
        <dbReference type="ARBA" id="ARBA00022563"/>
    </source>
</evidence>
<reference evidence="11 12" key="1">
    <citation type="journal article" date="2016" name="Nat. Commun.">
        <title>Thousands of microbial genomes shed light on interconnected biogeochemical processes in an aquifer system.</title>
        <authorList>
            <person name="Anantharaman K."/>
            <person name="Brown C.T."/>
            <person name="Hug L.A."/>
            <person name="Sharon I."/>
            <person name="Castelle C.J."/>
            <person name="Probst A.J."/>
            <person name="Thomas B.C."/>
            <person name="Singh A."/>
            <person name="Wilkins M.J."/>
            <person name="Karaoz U."/>
            <person name="Brodie E.L."/>
            <person name="Williams K.H."/>
            <person name="Hubbard S.S."/>
            <person name="Banfield J.F."/>
        </authorList>
    </citation>
    <scope>NUCLEOTIDE SEQUENCE [LARGE SCALE GENOMIC DNA]</scope>
</reference>
<evidence type="ECO:0000313" key="11">
    <source>
        <dbReference type="EMBL" id="OGC93224.1"/>
    </source>
</evidence>
<dbReference type="GO" id="GO:0004477">
    <property type="term" value="F:methenyltetrahydrofolate cyclohydrolase activity"/>
    <property type="evidence" value="ECO:0007669"/>
    <property type="project" value="TreeGrafter"/>
</dbReference>
<keyword evidence="3" id="KW-0658">Purine biosynthesis</keyword>
<dbReference type="PANTHER" id="PTHR48099:SF5">
    <property type="entry name" value="C-1-TETRAHYDROFOLATE SYNTHASE, CYTOPLASMIC"/>
    <property type="match status" value="1"/>
</dbReference>